<gene>
    <name evidence="2" type="ORF">NCGR_LOCUS27571</name>
</gene>
<protein>
    <submittedName>
        <fullName evidence="2">Uncharacterized protein</fullName>
    </submittedName>
</protein>
<dbReference type="EMBL" id="CAJGYO010000007">
    <property type="protein sequence ID" value="CAD6241951.1"/>
    <property type="molecule type" value="Genomic_DNA"/>
</dbReference>
<proteinExistence type="predicted"/>
<dbReference type="AlphaFoldDB" id="A0A811PJF1"/>
<evidence type="ECO:0000313" key="2">
    <source>
        <dbReference type="EMBL" id="CAD6241951.1"/>
    </source>
</evidence>
<dbReference type="Proteomes" id="UP000604825">
    <property type="component" value="Unassembled WGS sequence"/>
</dbReference>
<organism evidence="2 3">
    <name type="scientific">Miscanthus lutarioriparius</name>
    <dbReference type="NCBI Taxonomy" id="422564"/>
    <lineage>
        <taxon>Eukaryota</taxon>
        <taxon>Viridiplantae</taxon>
        <taxon>Streptophyta</taxon>
        <taxon>Embryophyta</taxon>
        <taxon>Tracheophyta</taxon>
        <taxon>Spermatophyta</taxon>
        <taxon>Magnoliopsida</taxon>
        <taxon>Liliopsida</taxon>
        <taxon>Poales</taxon>
        <taxon>Poaceae</taxon>
        <taxon>PACMAD clade</taxon>
        <taxon>Panicoideae</taxon>
        <taxon>Andropogonodae</taxon>
        <taxon>Andropogoneae</taxon>
        <taxon>Saccharinae</taxon>
        <taxon>Miscanthus</taxon>
    </lineage>
</organism>
<keyword evidence="3" id="KW-1185">Reference proteome</keyword>
<evidence type="ECO:0000313" key="3">
    <source>
        <dbReference type="Proteomes" id="UP000604825"/>
    </source>
</evidence>
<name>A0A811PJF1_9POAL</name>
<feature type="region of interest" description="Disordered" evidence="1">
    <location>
        <begin position="185"/>
        <end position="208"/>
    </location>
</feature>
<dbReference type="OrthoDB" id="1731907at2759"/>
<comment type="caution">
    <text evidence="2">The sequence shown here is derived from an EMBL/GenBank/DDBJ whole genome shotgun (WGS) entry which is preliminary data.</text>
</comment>
<reference evidence="2" key="1">
    <citation type="submission" date="2020-10" db="EMBL/GenBank/DDBJ databases">
        <authorList>
            <person name="Han B."/>
            <person name="Lu T."/>
            <person name="Zhao Q."/>
            <person name="Huang X."/>
            <person name="Zhao Y."/>
        </authorList>
    </citation>
    <scope>NUCLEOTIDE SEQUENCE</scope>
</reference>
<feature type="compositionally biased region" description="Low complexity" evidence="1">
    <location>
        <begin position="185"/>
        <end position="195"/>
    </location>
</feature>
<sequence length="330" mass="33565">MVDRRWSAGETVALIDAWRPLYNRRRGGECDVWVPANQRSRARSTGALVGEDWRAVATAVNGFRTEIKLDPDRAHKQCQRRVERLKSRFGDKQLATPSWYGFVPVVCNNTAGGRGHSRLRVLATAAMEAHGGGGGGGAAGGKARGGSAAAEGGSAAVDVGGVVVGVPVGGATENASDGVAVEVEEGGTATTPEEALGSGATSEDPPSGPVDGLTAAATDFFGGPIPKKRRTFASTSTSACAGQGGAAGGFAATAAETAAALGEVVAAESNDMAVVAKLSEMFKEATTMYREITMERMELQKQMVAALAATTGGAAVPEPDAAPYMPVVGV</sequence>
<accession>A0A811PJF1</accession>
<evidence type="ECO:0000256" key="1">
    <source>
        <dbReference type="SAM" id="MobiDB-lite"/>
    </source>
</evidence>